<feature type="domain" description="RlpA-like protein double-psi beta-barrel" evidence="5">
    <location>
        <begin position="11"/>
        <end position="103"/>
    </location>
</feature>
<dbReference type="AlphaFoldDB" id="A0A5C4S3U0"/>
<dbReference type="CDD" id="cd22268">
    <property type="entry name" value="DPBB_RlpA-like"/>
    <property type="match status" value="1"/>
</dbReference>
<evidence type="ECO:0000256" key="2">
    <source>
        <dbReference type="ARBA" id="ARBA00023316"/>
    </source>
</evidence>
<dbReference type="InterPro" id="IPR012997">
    <property type="entry name" value="RplA"/>
</dbReference>
<dbReference type="GO" id="GO:0008932">
    <property type="term" value="F:lytic endotransglycosylase activity"/>
    <property type="evidence" value="ECO:0007669"/>
    <property type="project" value="UniProtKB-UniRule"/>
</dbReference>
<comment type="similarity">
    <text evidence="3 4">Belongs to the RlpA family.</text>
</comment>
<comment type="function">
    <text evidence="3">Lytic transglycosylase with a strong preference for naked glycan strands that lack stem peptides.</text>
</comment>
<comment type="caution">
    <text evidence="6">The sequence shown here is derived from an EMBL/GenBank/DDBJ whole genome shotgun (WGS) entry which is preliminary data.</text>
</comment>
<dbReference type="EMBL" id="VDCI01000001">
    <property type="protein sequence ID" value="TNJ38150.1"/>
    <property type="molecule type" value="Genomic_DNA"/>
</dbReference>
<evidence type="ECO:0000256" key="4">
    <source>
        <dbReference type="RuleBase" id="RU003495"/>
    </source>
</evidence>
<evidence type="ECO:0000313" key="7">
    <source>
        <dbReference type="Proteomes" id="UP000309544"/>
    </source>
</evidence>
<dbReference type="SUPFAM" id="SSF50685">
    <property type="entry name" value="Barwin-like endoglucanases"/>
    <property type="match status" value="1"/>
</dbReference>
<dbReference type="GO" id="GO:0000270">
    <property type="term" value="P:peptidoglycan metabolic process"/>
    <property type="evidence" value="ECO:0007669"/>
    <property type="project" value="UniProtKB-UniRule"/>
</dbReference>
<dbReference type="GO" id="GO:0071555">
    <property type="term" value="P:cell wall organization"/>
    <property type="evidence" value="ECO:0007669"/>
    <property type="project" value="UniProtKB-KW"/>
</dbReference>
<dbReference type="HAMAP" id="MF_02071">
    <property type="entry name" value="RlpA"/>
    <property type="match status" value="1"/>
</dbReference>
<evidence type="ECO:0000256" key="3">
    <source>
        <dbReference type="HAMAP-Rule" id="MF_02071"/>
    </source>
</evidence>
<accession>A0A5C4S3U0</accession>
<keyword evidence="7" id="KW-1185">Reference proteome</keyword>
<dbReference type="NCBIfam" id="TIGR00413">
    <property type="entry name" value="rlpA"/>
    <property type="match status" value="1"/>
</dbReference>
<sequence length="115" mass="12692">MSVEESRSFSESGIASWYGDETRRKPGGSITANGERFDPDRISAAHKYLPLPSIVRVTNLETRKSLIVRVNDRGPFVDNRIIDLSAAAARKLGFYRKGTARVHVEVVSMTADATP</sequence>
<dbReference type="InterPro" id="IPR036908">
    <property type="entry name" value="RlpA-like_sf"/>
</dbReference>
<name>A0A5C4S3U0_PROVB</name>
<evidence type="ECO:0000259" key="5">
    <source>
        <dbReference type="Pfam" id="PF03330"/>
    </source>
</evidence>
<protein>
    <recommendedName>
        <fullName evidence="3">Probable endolytic peptidoglycan transglycosylase RlpA</fullName>
        <ecNumber evidence="3">4.2.2.-</ecNumber>
    </recommendedName>
</protein>
<dbReference type="InterPro" id="IPR009009">
    <property type="entry name" value="RlpA-like_DPBB"/>
</dbReference>
<reference evidence="6 7" key="1">
    <citation type="submission" date="2019-05" db="EMBL/GenBank/DDBJ databases">
        <title>Draft Whole-Genome sequence of the green sulfur bacterium Prosthecochloris vibrioformis DSM 260.</title>
        <authorList>
            <person name="Meyer T.E."/>
            <person name="Kyndt J.A."/>
        </authorList>
    </citation>
    <scope>NUCLEOTIDE SEQUENCE [LARGE SCALE GENOMIC DNA]</scope>
    <source>
        <strain evidence="6 7">DSM 260</strain>
    </source>
</reference>
<dbReference type="Pfam" id="PF03330">
    <property type="entry name" value="DPBB_1"/>
    <property type="match status" value="1"/>
</dbReference>
<proteinExistence type="inferred from homology"/>
<keyword evidence="2 3" id="KW-0961">Cell wall biogenesis/degradation</keyword>
<organism evidence="6 7">
    <name type="scientific">Prosthecochloris vibrioformis</name>
    <name type="common">Chlorobium vibrioforme</name>
    <dbReference type="NCBI Taxonomy" id="1098"/>
    <lineage>
        <taxon>Bacteria</taxon>
        <taxon>Pseudomonadati</taxon>
        <taxon>Chlorobiota</taxon>
        <taxon>Chlorobiia</taxon>
        <taxon>Chlorobiales</taxon>
        <taxon>Chlorobiaceae</taxon>
        <taxon>Prosthecochloris</taxon>
    </lineage>
</organism>
<keyword evidence="1 3" id="KW-0456">Lyase</keyword>
<evidence type="ECO:0000313" key="6">
    <source>
        <dbReference type="EMBL" id="TNJ38150.1"/>
    </source>
</evidence>
<dbReference type="PANTHER" id="PTHR34183:SF1">
    <property type="entry name" value="ENDOLYTIC PEPTIDOGLYCAN TRANSGLYCOSYLASE RLPA"/>
    <property type="match status" value="1"/>
</dbReference>
<dbReference type="Gene3D" id="2.40.40.10">
    <property type="entry name" value="RlpA-like domain"/>
    <property type="match status" value="1"/>
</dbReference>
<dbReference type="EC" id="4.2.2.-" evidence="3"/>
<gene>
    <name evidence="3" type="primary">rlpA</name>
    <name evidence="6" type="ORF">FGF68_00525</name>
</gene>
<dbReference type="InterPro" id="IPR034718">
    <property type="entry name" value="RlpA"/>
</dbReference>
<evidence type="ECO:0000256" key="1">
    <source>
        <dbReference type="ARBA" id="ARBA00023239"/>
    </source>
</evidence>
<dbReference type="PANTHER" id="PTHR34183">
    <property type="entry name" value="ENDOLYTIC PEPTIDOGLYCAN TRANSGLYCOSYLASE RLPA"/>
    <property type="match status" value="1"/>
</dbReference>
<dbReference type="Proteomes" id="UP000309544">
    <property type="component" value="Unassembled WGS sequence"/>
</dbReference>